<sequence length="180" mass="20281">MKRRLLLVDGYNVLNAWKGMLSGRTLSDARDVLVERLHDYAGASGQKVIVVFDAWQSDRQQRTVEDNGSITVVYTQRGETADHYIERVCDSLSEEARAGRLRLRVATSDGVEQTIVMGRGAERVSARELLYELEREKGALGARGGAQARGKSTVMDRLPENVRQSLERMRRGERTEESKQ</sequence>
<dbReference type="Pfam" id="PF05991">
    <property type="entry name" value="NYN_YacP"/>
    <property type="match status" value="1"/>
</dbReference>
<reference evidence="2" key="2">
    <citation type="journal article" date="2021" name="PeerJ">
        <title>Extensive microbial diversity within the chicken gut microbiome revealed by metagenomics and culture.</title>
        <authorList>
            <person name="Gilroy R."/>
            <person name="Ravi A."/>
            <person name="Getino M."/>
            <person name="Pursley I."/>
            <person name="Horton D.L."/>
            <person name="Alikhan N.F."/>
            <person name="Baker D."/>
            <person name="Gharbi K."/>
            <person name="Hall N."/>
            <person name="Watson M."/>
            <person name="Adriaenssens E.M."/>
            <person name="Foster-Nyarko E."/>
            <person name="Jarju S."/>
            <person name="Secka A."/>
            <person name="Antonio M."/>
            <person name="Oren A."/>
            <person name="Chaudhuri R.R."/>
            <person name="La Ragione R."/>
            <person name="Hildebrand F."/>
            <person name="Pallen M.J."/>
        </authorList>
    </citation>
    <scope>NUCLEOTIDE SEQUENCE</scope>
    <source>
        <strain evidence="2">13766</strain>
    </source>
</reference>
<proteinExistence type="predicted"/>
<dbReference type="PANTHER" id="PTHR34547:SF1">
    <property type="entry name" value="YACP-LIKE NYN DOMAIN PROTEIN"/>
    <property type="match status" value="1"/>
</dbReference>
<organism evidence="2 3">
    <name type="scientific">Candidatus Alectryocaccomicrobium excrementavium</name>
    <dbReference type="NCBI Taxonomy" id="2840668"/>
    <lineage>
        <taxon>Bacteria</taxon>
        <taxon>Bacillati</taxon>
        <taxon>Bacillota</taxon>
        <taxon>Clostridia</taxon>
        <taxon>Candidatus Alectryocaccomicrobium</taxon>
    </lineage>
</organism>
<dbReference type="PANTHER" id="PTHR34547">
    <property type="entry name" value="YACP-LIKE NYN DOMAIN PROTEIN"/>
    <property type="match status" value="1"/>
</dbReference>
<evidence type="ECO:0000313" key="3">
    <source>
        <dbReference type="Proteomes" id="UP000824140"/>
    </source>
</evidence>
<dbReference type="EMBL" id="DVJN01000241">
    <property type="protein sequence ID" value="HIS93872.1"/>
    <property type="molecule type" value="Genomic_DNA"/>
</dbReference>
<accession>A0A9D1G2P2</accession>
<dbReference type="AlphaFoldDB" id="A0A9D1G2P2"/>
<dbReference type="CDD" id="cd10912">
    <property type="entry name" value="PIN_YacP-like"/>
    <property type="match status" value="1"/>
</dbReference>
<gene>
    <name evidence="2" type="ORF">IAA84_12730</name>
</gene>
<feature type="region of interest" description="Disordered" evidence="1">
    <location>
        <begin position="141"/>
        <end position="180"/>
    </location>
</feature>
<dbReference type="Proteomes" id="UP000824140">
    <property type="component" value="Unassembled WGS sequence"/>
</dbReference>
<reference evidence="2" key="1">
    <citation type="submission" date="2020-10" db="EMBL/GenBank/DDBJ databases">
        <authorList>
            <person name="Gilroy R."/>
        </authorList>
    </citation>
    <scope>NUCLEOTIDE SEQUENCE</scope>
    <source>
        <strain evidence="2">13766</strain>
    </source>
</reference>
<name>A0A9D1G2P2_9FIRM</name>
<feature type="compositionally biased region" description="Basic and acidic residues" evidence="1">
    <location>
        <begin position="157"/>
        <end position="180"/>
    </location>
</feature>
<evidence type="ECO:0000313" key="2">
    <source>
        <dbReference type="EMBL" id="HIS93872.1"/>
    </source>
</evidence>
<evidence type="ECO:0000256" key="1">
    <source>
        <dbReference type="SAM" id="MobiDB-lite"/>
    </source>
</evidence>
<protein>
    <submittedName>
        <fullName evidence="2">NYN domain-containing protein</fullName>
    </submittedName>
</protein>
<dbReference type="InterPro" id="IPR010298">
    <property type="entry name" value="YacP-like"/>
</dbReference>
<comment type="caution">
    <text evidence="2">The sequence shown here is derived from an EMBL/GenBank/DDBJ whole genome shotgun (WGS) entry which is preliminary data.</text>
</comment>